<protein>
    <submittedName>
        <fullName evidence="3">ABC transporter substrate-binding protein</fullName>
    </submittedName>
</protein>
<evidence type="ECO:0000313" key="4">
    <source>
        <dbReference type="Proteomes" id="UP000681340"/>
    </source>
</evidence>
<organism evidence="3 4">
    <name type="scientific">Actinoplanes auranticolor</name>
    <dbReference type="NCBI Taxonomy" id="47988"/>
    <lineage>
        <taxon>Bacteria</taxon>
        <taxon>Bacillati</taxon>
        <taxon>Actinomycetota</taxon>
        <taxon>Actinomycetes</taxon>
        <taxon>Micromonosporales</taxon>
        <taxon>Micromonosporaceae</taxon>
        <taxon>Actinoplanes</taxon>
    </lineage>
</organism>
<dbReference type="Proteomes" id="UP000681340">
    <property type="component" value="Unassembled WGS sequence"/>
</dbReference>
<dbReference type="AlphaFoldDB" id="A0A919SH21"/>
<evidence type="ECO:0000259" key="1">
    <source>
        <dbReference type="Pfam" id="PF02470"/>
    </source>
</evidence>
<sequence>MIKLSRRLAGFAFLAVVVLLVWLVVARYQGRFTPAAMVFVETTSAGNNMHPRAEVKARGVVVGEVRRITSTGDGARLELALRPDQFPLLPADVSAQLLPTTLFGERYVALVLPSRPGPARLAEHAVIPQDRSANAIELERVLADLLPLLQAVQPHKLSVTLTAIAQALDGRGAQLGTTLRDLNAYLTELEPSLPRLNENISRLVEVVNSYADAAPDLTDALTHLSVTSRTLVEQQNNLRTLFASVTSAGGDLNSFLADNRDTVIRLSANSRPTLAVLAKYAPEFPCVLQQLSDTASDMDKALGKGTSEPGLHVRLHVTPSRGAYLPGKDEPAYQDKSGPACYPTPYTPTMSRPDSLANAPQESAYLNELMAASLGVAPRSLPPWSSLLVGPVFRGKEVTLTP</sequence>
<dbReference type="RefSeq" id="WP_212990754.1">
    <property type="nucleotide sequence ID" value="NZ_BAABEA010000025.1"/>
</dbReference>
<evidence type="ECO:0000313" key="3">
    <source>
        <dbReference type="EMBL" id="GIM71791.1"/>
    </source>
</evidence>
<proteinExistence type="predicted"/>
<dbReference type="Pfam" id="PF02470">
    <property type="entry name" value="MlaD"/>
    <property type="match status" value="1"/>
</dbReference>
<name>A0A919SH21_9ACTN</name>
<feature type="domain" description="Mammalian cell entry C-terminal" evidence="2">
    <location>
        <begin position="119"/>
        <end position="339"/>
    </location>
</feature>
<evidence type="ECO:0000259" key="2">
    <source>
        <dbReference type="Pfam" id="PF11887"/>
    </source>
</evidence>
<reference evidence="3" key="1">
    <citation type="submission" date="2021-03" db="EMBL/GenBank/DDBJ databases">
        <title>Whole genome shotgun sequence of Actinoplanes auranticolor NBRC 12245.</title>
        <authorList>
            <person name="Komaki H."/>
            <person name="Tamura T."/>
        </authorList>
    </citation>
    <scope>NUCLEOTIDE SEQUENCE</scope>
    <source>
        <strain evidence="3">NBRC 12245</strain>
    </source>
</reference>
<dbReference type="GO" id="GO:0005576">
    <property type="term" value="C:extracellular region"/>
    <property type="evidence" value="ECO:0007669"/>
    <property type="project" value="TreeGrafter"/>
</dbReference>
<dbReference type="PANTHER" id="PTHR33371:SF19">
    <property type="entry name" value="MCE-FAMILY PROTEIN MCE4A"/>
    <property type="match status" value="1"/>
</dbReference>
<dbReference type="Pfam" id="PF11887">
    <property type="entry name" value="Mce4_CUP1"/>
    <property type="match status" value="1"/>
</dbReference>
<dbReference type="EMBL" id="BOQL01000038">
    <property type="protein sequence ID" value="GIM71791.1"/>
    <property type="molecule type" value="Genomic_DNA"/>
</dbReference>
<dbReference type="GO" id="GO:0051701">
    <property type="term" value="P:biological process involved in interaction with host"/>
    <property type="evidence" value="ECO:0007669"/>
    <property type="project" value="TreeGrafter"/>
</dbReference>
<dbReference type="InterPro" id="IPR003399">
    <property type="entry name" value="Mce/MlaD"/>
</dbReference>
<keyword evidence="4" id="KW-1185">Reference proteome</keyword>
<accession>A0A919SH21</accession>
<feature type="domain" description="Mce/MlaD" evidence="1">
    <location>
        <begin position="38"/>
        <end position="111"/>
    </location>
</feature>
<gene>
    <name evidence="3" type="ORF">Aau02nite_47730</name>
</gene>
<dbReference type="PANTHER" id="PTHR33371">
    <property type="entry name" value="INTERMEMBRANE PHOSPHOLIPID TRANSPORT SYSTEM BINDING PROTEIN MLAD-RELATED"/>
    <property type="match status" value="1"/>
</dbReference>
<dbReference type="InterPro" id="IPR024516">
    <property type="entry name" value="Mce_C"/>
</dbReference>
<dbReference type="NCBIfam" id="TIGR00996">
    <property type="entry name" value="Mtu_fam_mce"/>
    <property type="match status" value="1"/>
</dbReference>
<comment type="caution">
    <text evidence="3">The sequence shown here is derived from an EMBL/GenBank/DDBJ whole genome shotgun (WGS) entry which is preliminary data.</text>
</comment>
<dbReference type="InterPro" id="IPR005693">
    <property type="entry name" value="Mce"/>
</dbReference>
<dbReference type="InterPro" id="IPR052336">
    <property type="entry name" value="MlaD_Phospholipid_Transporter"/>
</dbReference>